<reference evidence="1 2" key="2">
    <citation type="journal article" date="2022" name="Mol. Ecol. Resour.">
        <title>The genomes of chicory, endive, great burdock and yacon provide insights into Asteraceae paleo-polyploidization history and plant inulin production.</title>
        <authorList>
            <person name="Fan W."/>
            <person name="Wang S."/>
            <person name="Wang H."/>
            <person name="Wang A."/>
            <person name="Jiang F."/>
            <person name="Liu H."/>
            <person name="Zhao H."/>
            <person name="Xu D."/>
            <person name="Zhang Y."/>
        </authorList>
    </citation>
    <scope>NUCLEOTIDE SEQUENCE [LARGE SCALE GENOMIC DNA]</scope>
    <source>
        <strain evidence="2">cv. Yunnan</strain>
        <tissue evidence="1">Leaves</tissue>
    </source>
</reference>
<evidence type="ECO:0000313" key="1">
    <source>
        <dbReference type="EMBL" id="KAI3714096.1"/>
    </source>
</evidence>
<accession>A0ACB9AVX4</accession>
<evidence type="ECO:0000313" key="2">
    <source>
        <dbReference type="Proteomes" id="UP001056120"/>
    </source>
</evidence>
<dbReference type="EMBL" id="CM042041">
    <property type="protein sequence ID" value="KAI3714096.1"/>
    <property type="molecule type" value="Genomic_DNA"/>
</dbReference>
<organism evidence="1 2">
    <name type="scientific">Smallanthus sonchifolius</name>
    <dbReference type="NCBI Taxonomy" id="185202"/>
    <lineage>
        <taxon>Eukaryota</taxon>
        <taxon>Viridiplantae</taxon>
        <taxon>Streptophyta</taxon>
        <taxon>Embryophyta</taxon>
        <taxon>Tracheophyta</taxon>
        <taxon>Spermatophyta</taxon>
        <taxon>Magnoliopsida</taxon>
        <taxon>eudicotyledons</taxon>
        <taxon>Gunneridae</taxon>
        <taxon>Pentapetalae</taxon>
        <taxon>asterids</taxon>
        <taxon>campanulids</taxon>
        <taxon>Asterales</taxon>
        <taxon>Asteraceae</taxon>
        <taxon>Asteroideae</taxon>
        <taxon>Heliantheae alliance</taxon>
        <taxon>Millerieae</taxon>
        <taxon>Smallanthus</taxon>
    </lineage>
</organism>
<protein>
    <submittedName>
        <fullName evidence="1">Uncharacterized protein</fullName>
    </submittedName>
</protein>
<gene>
    <name evidence="1" type="ORF">L1987_72686</name>
</gene>
<dbReference type="Proteomes" id="UP001056120">
    <property type="component" value="Linkage Group LG24"/>
</dbReference>
<reference evidence="2" key="1">
    <citation type="journal article" date="2022" name="Mol. Ecol. Resour.">
        <title>The genomes of chicory, endive, great burdock and yacon provide insights into Asteraceae palaeo-polyploidization history and plant inulin production.</title>
        <authorList>
            <person name="Fan W."/>
            <person name="Wang S."/>
            <person name="Wang H."/>
            <person name="Wang A."/>
            <person name="Jiang F."/>
            <person name="Liu H."/>
            <person name="Zhao H."/>
            <person name="Xu D."/>
            <person name="Zhang Y."/>
        </authorList>
    </citation>
    <scope>NUCLEOTIDE SEQUENCE [LARGE SCALE GENOMIC DNA]</scope>
    <source>
        <strain evidence="2">cv. Yunnan</strain>
    </source>
</reference>
<keyword evidence="2" id="KW-1185">Reference proteome</keyword>
<sequence length="178" mass="20078">MRPPVIETDDEDYIKLPPTIGPTSGRRNRDMRQRKRDTSEKHSGDQLSIKSNGSKPEGKSENPVQKEHVLKSLFDEESVSLKKVSLTSNGEVNGGPKSNPGVYIMISSLFFTMFFGKLLGILCTLILVCSLYPHRKNDGNDVRISKNMVVNWPDKGSPEEYKKIVIMAGLLERKSHYR</sequence>
<name>A0ACB9AVX4_9ASTR</name>
<proteinExistence type="predicted"/>
<comment type="caution">
    <text evidence="1">The sequence shown here is derived from an EMBL/GenBank/DDBJ whole genome shotgun (WGS) entry which is preliminary data.</text>
</comment>